<comment type="caution">
    <text evidence="2">The sequence shown here is derived from an EMBL/GenBank/DDBJ whole genome shotgun (WGS) entry which is preliminary data.</text>
</comment>
<accession>A0A834KL43</accession>
<dbReference type="EMBL" id="JACSEA010000002">
    <property type="protein sequence ID" value="KAF7408718.1"/>
    <property type="molecule type" value="Genomic_DNA"/>
</dbReference>
<sequence length="116" mass="12569">MGKVDLVFVLEIYQSNNVMQTVLFSPAYNAANEPNLRNSGILAVMAKALSPLLHRGLSGRATERSAGVRTNTIQGVKKRKEVASSFWIASNHLSLPGTHEKSQEAPLLESSLPVPD</sequence>
<dbReference type="Proteomes" id="UP000614350">
    <property type="component" value="Unassembled WGS sequence"/>
</dbReference>
<name>A0A834KL43_VESVU</name>
<evidence type="ECO:0000256" key="1">
    <source>
        <dbReference type="SAM" id="MobiDB-lite"/>
    </source>
</evidence>
<protein>
    <submittedName>
        <fullName evidence="2">Uncharacterized protein</fullName>
    </submittedName>
</protein>
<feature type="region of interest" description="Disordered" evidence="1">
    <location>
        <begin position="96"/>
        <end position="116"/>
    </location>
</feature>
<evidence type="ECO:0000313" key="2">
    <source>
        <dbReference type="EMBL" id="KAF7408718.1"/>
    </source>
</evidence>
<reference evidence="2" key="1">
    <citation type="journal article" date="2020" name="G3 (Bethesda)">
        <title>High-Quality Assemblies for Three Invasive Social Wasps from the &lt;i&gt;Vespula&lt;/i&gt; Genus.</title>
        <authorList>
            <person name="Harrop T.W.R."/>
            <person name="Guhlin J."/>
            <person name="McLaughlin G.M."/>
            <person name="Permina E."/>
            <person name="Stockwell P."/>
            <person name="Gilligan J."/>
            <person name="Le Lec M.F."/>
            <person name="Gruber M.A.M."/>
            <person name="Quinn O."/>
            <person name="Lovegrove M."/>
            <person name="Duncan E.J."/>
            <person name="Remnant E.J."/>
            <person name="Van Eeckhoven J."/>
            <person name="Graham B."/>
            <person name="Knapp R.A."/>
            <person name="Langford K.W."/>
            <person name="Kronenberg Z."/>
            <person name="Press M.O."/>
            <person name="Eacker S.M."/>
            <person name="Wilson-Rankin E.E."/>
            <person name="Purcell J."/>
            <person name="Lester P.J."/>
            <person name="Dearden P.K."/>
        </authorList>
    </citation>
    <scope>NUCLEOTIDE SEQUENCE</scope>
    <source>
        <strain evidence="2">Marl-1</strain>
    </source>
</reference>
<proteinExistence type="predicted"/>
<organism evidence="2 3">
    <name type="scientific">Vespula vulgaris</name>
    <name type="common">Yellow jacket</name>
    <name type="synonym">Wasp</name>
    <dbReference type="NCBI Taxonomy" id="7454"/>
    <lineage>
        <taxon>Eukaryota</taxon>
        <taxon>Metazoa</taxon>
        <taxon>Ecdysozoa</taxon>
        <taxon>Arthropoda</taxon>
        <taxon>Hexapoda</taxon>
        <taxon>Insecta</taxon>
        <taxon>Pterygota</taxon>
        <taxon>Neoptera</taxon>
        <taxon>Endopterygota</taxon>
        <taxon>Hymenoptera</taxon>
        <taxon>Apocrita</taxon>
        <taxon>Aculeata</taxon>
        <taxon>Vespoidea</taxon>
        <taxon>Vespidae</taxon>
        <taxon>Vespinae</taxon>
        <taxon>Vespula</taxon>
    </lineage>
</organism>
<keyword evidence="3" id="KW-1185">Reference proteome</keyword>
<evidence type="ECO:0000313" key="3">
    <source>
        <dbReference type="Proteomes" id="UP000614350"/>
    </source>
</evidence>
<gene>
    <name evidence="2" type="ORF">HZH66_003255</name>
</gene>
<dbReference type="AlphaFoldDB" id="A0A834KL43"/>